<dbReference type="OrthoDB" id="9762169at2"/>
<feature type="transmembrane region" description="Helical" evidence="6">
    <location>
        <begin position="383"/>
        <end position="408"/>
    </location>
</feature>
<dbReference type="RefSeq" id="WP_136011648.1">
    <property type="nucleotide sequence ID" value="NZ_SRYE01000001.1"/>
</dbReference>
<evidence type="ECO:0000256" key="3">
    <source>
        <dbReference type="ARBA" id="ARBA00022777"/>
    </source>
</evidence>
<keyword evidence="6" id="KW-0812">Transmembrane</keyword>
<dbReference type="GO" id="GO:0005524">
    <property type="term" value="F:ATP binding"/>
    <property type="evidence" value="ECO:0007669"/>
    <property type="project" value="UniProtKB-KW"/>
</dbReference>
<feature type="transmembrane region" description="Helical" evidence="6">
    <location>
        <begin position="314"/>
        <end position="334"/>
    </location>
</feature>
<protein>
    <submittedName>
        <fullName evidence="8">Serine/threonine protein kinase</fullName>
    </submittedName>
</protein>
<dbReference type="CDD" id="cd14014">
    <property type="entry name" value="STKc_PknB_like"/>
    <property type="match status" value="1"/>
</dbReference>
<dbReference type="InterPro" id="IPR011009">
    <property type="entry name" value="Kinase-like_dom_sf"/>
</dbReference>
<keyword evidence="3 8" id="KW-0418">Kinase</keyword>
<evidence type="ECO:0000256" key="4">
    <source>
        <dbReference type="ARBA" id="ARBA00022840"/>
    </source>
</evidence>
<keyword evidence="9" id="KW-1185">Reference proteome</keyword>
<feature type="region of interest" description="Disordered" evidence="5">
    <location>
        <begin position="271"/>
        <end position="295"/>
    </location>
</feature>
<evidence type="ECO:0000256" key="6">
    <source>
        <dbReference type="SAM" id="Phobius"/>
    </source>
</evidence>
<dbReference type="Pfam" id="PF00069">
    <property type="entry name" value="Pkinase"/>
    <property type="match status" value="1"/>
</dbReference>
<reference evidence="8 9" key="1">
    <citation type="submission" date="2019-04" db="EMBL/GenBank/DDBJ databases">
        <title>Microbes associate with the intestines of laboratory mice.</title>
        <authorList>
            <person name="Navarre W."/>
            <person name="Wong E."/>
            <person name="Huang K."/>
            <person name="Tropini C."/>
            <person name="Ng K."/>
            <person name="Yu B."/>
        </authorList>
    </citation>
    <scope>NUCLEOTIDE SEQUENCE [LARGE SCALE GENOMIC DNA]</scope>
    <source>
        <strain evidence="8 9">NM07_P-09</strain>
    </source>
</reference>
<name>A0A4S2F5R9_9ACTN</name>
<dbReference type="AlphaFoldDB" id="A0A4S2F5R9"/>
<evidence type="ECO:0000256" key="2">
    <source>
        <dbReference type="ARBA" id="ARBA00022741"/>
    </source>
</evidence>
<accession>A0A4S2F5R9</accession>
<feature type="domain" description="Protein kinase" evidence="7">
    <location>
        <begin position="1"/>
        <end position="247"/>
    </location>
</feature>
<dbReference type="PANTHER" id="PTHR43289">
    <property type="entry name" value="MITOGEN-ACTIVATED PROTEIN KINASE KINASE KINASE 20-RELATED"/>
    <property type="match status" value="1"/>
</dbReference>
<keyword evidence="1" id="KW-0808">Transferase</keyword>
<organism evidence="8 9">
    <name type="scientific">Muricaecibacterium torontonense</name>
    <dbReference type="NCBI Taxonomy" id="3032871"/>
    <lineage>
        <taxon>Bacteria</taxon>
        <taxon>Bacillati</taxon>
        <taxon>Actinomycetota</taxon>
        <taxon>Coriobacteriia</taxon>
        <taxon>Coriobacteriales</taxon>
        <taxon>Atopobiaceae</taxon>
        <taxon>Muricaecibacterium</taxon>
    </lineage>
</organism>
<keyword evidence="8" id="KW-0723">Serine/threonine-protein kinase</keyword>
<dbReference type="EMBL" id="SRYE01000001">
    <property type="protein sequence ID" value="TGY63023.1"/>
    <property type="molecule type" value="Genomic_DNA"/>
</dbReference>
<dbReference type="SUPFAM" id="SSF56112">
    <property type="entry name" value="Protein kinase-like (PK-like)"/>
    <property type="match status" value="1"/>
</dbReference>
<proteinExistence type="predicted"/>
<keyword evidence="6" id="KW-1133">Transmembrane helix</keyword>
<evidence type="ECO:0000313" key="9">
    <source>
        <dbReference type="Proteomes" id="UP000310263"/>
    </source>
</evidence>
<dbReference type="GO" id="GO:0004674">
    <property type="term" value="F:protein serine/threonine kinase activity"/>
    <property type="evidence" value="ECO:0007669"/>
    <property type="project" value="UniProtKB-KW"/>
</dbReference>
<evidence type="ECO:0000256" key="1">
    <source>
        <dbReference type="ARBA" id="ARBA00022679"/>
    </source>
</evidence>
<keyword evidence="6" id="KW-0472">Membrane</keyword>
<evidence type="ECO:0000256" key="5">
    <source>
        <dbReference type="SAM" id="MobiDB-lite"/>
    </source>
</evidence>
<comment type="caution">
    <text evidence="8">The sequence shown here is derived from an EMBL/GenBank/DDBJ whole genome shotgun (WGS) entry which is preliminary data.</text>
</comment>
<feature type="compositionally biased region" description="Low complexity" evidence="5">
    <location>
        <begin position="285"/>
        <end position="295"/>
    </location>
</feature>
<evidence type="ECO:0000313" key="8">
    <source>
        <dbReference type="EMBL" id="TGY63023.1"/>
    </source>
</evidence>
<feature type="transmembrane region" description="Helical" evidence="6">
    <location>
        <begin position="346"/>
        <end position="371"/>
    </location>
</feature>
<keyword evidence="2" id="KW-0547">Nucleotide-binding</keyword>
<evidence type="ECO:0000259" key="7">
    <source>
        <dbReference type="PROSITE" id="PS50011"/>
    </source>
</evidence>
<gene>
    <name evidence="8" type="ORF">E5334_00420</name>
</gene>
<sequence length="412" mass="43903">MNTSPMSLTPPLTPLKELTRRSEHDATLLVSDGRDRIFVHKLIPTQIANLEVWQALARTEHPGLIKVWQVSQESWGLSVLMDYVSGPTLEQLVEAQGALDPAQTVSLVNQVAQGAAQLHSLGIIHRDLSPSNIIAGPAGACIIDAGIARLQSPTAKRHDTVLLGTQGFAAPEQYGFAETSPRTDVYALGKLTGYLLTGISPASPIYEEALDDPAVVPATLRRVIERACSLSPADRPATGEAFAHELQQALDSLSLAEKPAPSQLAIPTESVATTSQDVPTPQPAPTASAPQAVPTQAAAPYSSRADLPAWRQRLATIATVMGAVFCAIMATGLFNTPANITIPAAVWKFQAVSIGLLIGLAPGLITRWYLLKQRRFATAKHPFLTWIGLLVALFFIAVALVGISQAMFATTR</sequence>
<dbReference type="InterPro" id="IPR000719">
    <property type="entry name" value="Prot_kinase_dom"/>
</dbReference>
<dbReference type="Gene3D" id="1.10.510.10">
    <property type="entry name" value="Transferase(Phosphotransferase) domain 1"/>
    <property type="match status" value="1"/>
</dbReference>
<dbReference type="PANTHER" id="PTHR43289:SF34">
    <property type="entry name" value="SERINE_THREONINE-PROTEIN KINASE YBDM-RELATED"/>
    <property type="match status" value="1"/>
</dbReference>
<keyword evidence="4" id="KW-0067">ATP-binding</keyword>
<dbReference type="PROSITE" id="PS50011">
    <property type="entry name" value="PROTEIN_KINASE_DOM"/>
    <property type="match status" value="1"/>
</dbReference>
<dbReference type="Proteomes" id="UP000310263">
    <property type="component" value="Unassembled WGS sequence"/>
</dbReference>